<evidence type="ECO:0000256" key="1">
    <source>
        <dbReference type="ARBA" id="ARBA00023125"/>
    </source>
</evidence>
<dbReference type="InterPro" id="IPR050109">
    <property type="entry name" value="HTH-type_TetR-like_transc_reg"/>
</dbReference>
<dbReference type="Pfam" id="PF14246">
    <property type="entry name" value="TetR_C_7"/>
    <property type="match status" value="1"/>
</dbReference>
<dbReference type="InterPro" id="IPR001647">
    <property type="entry name" value="HTH_TetR"/>
</dbReference>
<dbReference type="Pfam" id="PF00440">
    <property type="entry name" value="TetR_N"/>
    <property type="match status" value="1"/>
</dbReference>
<sequence>MRVKTDARREAIVAVATELFREVGYERASMAEIATRVGGSKATLYNYFKSKDDLFAASMLDAIEESGQAIIAMLDPSDDDVAAVLYRFGEAFLTLITRADTLAITRTAISEGGNGKLGAALYEHGPRRAWGEVHQYIVQLQARQLLRPIAPQIIVRHFKGMLEADLLEPLLWGARSDLDLGEAARTAVDALLRAYGTDSAEPGRTAP</sequence>
<feature type="DNA-binding region" description="H-T-H motif" evidence="2">
    <location>
        <begin position="29"/>
        <end position="48"/>
    </location>
</feature>
<dbReference type="Gene3D" id="1.10.10.60">
    <property type="entry name" value="Homeodomain-like"/>
    <property type="match status" value="1"/>
</dbReference>
<evidence type="ECO:0000256" key="2">
    <source>
        <dbReference type="PROSITE-ProRule" id="PRU00335"/>
    </source>
</evidence>
<dbReference type="InterPro" id="IPR039536">
    <property type="entry name" value="TetR_C_Proteobacteria"/>
</dbReference>
<accession>A0ABT0BI40</accession>
<reference evidence="4" key="1">
    <citation type="submission" date="2022-03" db="EMBL/GenBank/DDBJ databases">
        <title>Identification of a novel bacterium isolated from mangrove sediments.</title>
        <authorList>
            <person name="Pan X."/>
        </authorList>
    </citation>
    <scope>NUCLEOTIDE SEQUENCE</scope>
    <source>
        <strain evidence="4">B1949</strain>
    </source>
</reference>
<comment type="caution">
    <text evidence="4">The sequence shown here is derived from an EMBL/GenBank/DDBJ whole genome shotgun (WGS) entry which is preliminary data.</text>
</comment>
<feature type="domain" description="HTH tetR-type" evidence="3">
    <location>
        <begin position="6"/>
        <end position="66"/>
    </location>
</feature>
<gene>
    <name evidence="4" type="ORF">MTR62_17100</name>
</gene>
<dbReference type="PANTHER" id="PTHR30055:SF119">
    <property type="entry name" value="NALC"/>
    <property type="match status" value="1"/>
</dbReference>
<evidence type="ECO:0000313" key="4">
    <source>
        <dbReference type="EMBL" id="MCJ2184394.1"/>
    </source>
</evidence>
<dbReference type="PROSITE" id="PS50977">
    <property type="entry name" value="HTH_TETR_2"/>
    <property type="match status" value="1"/>
</dbReference>
<dbReference type="Proteomes" id="UP001162881">
    <property type="component" value="Unassembled WGS sequence"/>
</dbReference>
<dbReference type="SUPFAM" id="SSF46689">
    <property type="entry name" value="Homeodomain-like"/>
    <property type="match status" value="1"/>
</dbReference>
<dbReference type="InterPro" id="IPR009057">
    <property type="entry name" value="Homeodomain-like_sf"/>
</dbReference>
<evidence type="ECO:0000313" key="5">
    <source>
        <dbReference type="Proteomes" id="UP001162881"/>
    </source>
</evidence>
<evidence type="ECO:0000259" key="3">
    <source>
        <dbReference type="PROSITE" id="PS50977"/>
    </source>
</evidence>
<dbReference type="RefSeq" id="WP_244023183.1">
    <property type="nucleotide sequence ID" value="NZ_JALHLF010000098.1"/>
</dbReference>
<keyword evidence="5" id="KW-1185">Reference proteome</keyword>
<dbReference type="PRINTS" id="PR00455">
    <property type="entry name" value="HTHTETR"/>
</dbReference>
<protein>
    <submittedName>
        <fullName evidence="4">TetR/AcrR family transcriptional regulator</fullName>
    </submittedName>
</protein>
<keyword evidence="1 2" id="KW-0238">DNA-binding</keyword>
<dbReference type="Gene3D" id="1.10.357.10">
    <property type="entry name" value="Tetracycline Repressor, domain 2"/>
    <property type="match status" value="1"/>
</dbReference>
<dbReference type="EMBL" id="JALHLF010000098">
    <property type="protein sequence ID" value="MCJ2184394.1"/>
    <property type="molecule type" value="Genomic_DNA"/>
</dbReference>
<dbReference type="PANTHER" id="PTHR30055">
    <property type="entry name" value="HTH-TYPE TRANSCRIPTIONAL REGULATOR RUTR"/>
    <property type="match status" value="1"/>
</dbReference>
<name>A0ABT0BI40_9SPHN</name>
<proteinExistence type="predicted"/>
<organism evidence="4 5">
    <name type="scientific">Novosphingobium organovorum</name>
    <dbReference type="NCBI Taxonomy" id="2930092"/>
    <lineage>
        <taxon>Bacteria</taxon>
        <taxon>Pseudomonadati</taxon>
        <taxon>Pseudomonadota</taxon>
        <taxon>Alphaproteobacteria</taxon>
        <taxon>Sphingomonadales</taxon>
        <taxon>Sphingomonadaceae</taxon>
        <taxon>Novosphingobium</taxon>
    </lineage>
</organism>